<proteinExistence type="predicted"/>
<comment type="caution">
    <text evidence="2">The sequence shown here is derived from an EMBL/GenBank/DDBJ whole genome shotgun (WGS) entry which is preliminary data.</text>
</comment>
<dbReference type="EMBL" id="SSTD01010850">
    <property type="protein sequence ID" value="TYK11301.1"/>
    <property type="molecule type" value="Genomic_DNA"/>
</dbReference>
<sequence>MDSIREGTSTTRPPMQDGANYGYWKARMIASLKLMDSISLKMNDDETIAIFNVWVLDLANESFAQDEKITESKMVEKVLRSLPSRFSMKVTAIEEANDMTTMKLEDMAHRLTEMVPVQTLPAQARQTWIFLSEECPAYLKRKKKILNITLSDENTSSDSECEDFGRASINCDAEGRLGYDGEQSLFKGKASVFVMTADKKYQEEDHWDPCKPSSPSLRKKTKTLAATPPPPSADRTALTAVYPADRVAERNARRPALPAACPPQIEADPHLLYLEVVTEQPRLR</sequence>
<evidence type="ECO:0000313" key="2">
    <source>
        <dbReference type="EMBL" id="TYK11301.1"/>
    </source>
</evidence>
<evidence type="ECO:0000313" key="3">
    <source>
        <dbReference type="Proteomes" id="UP000321947"/>
    </source>
</evidence>
<name>A0A5D3CHM4_CUCMM</name>
<organism evidence="2 3">
    <name type="scientific">Cucumis melo var. makuwa</name>
    <name type="common">Oriental melon</name>
    <dbReference type="NCBI Taxonomy" id="1194695"/>
    <lineage>
        <taxon>Eukaryota</taxon>
        <taxon>Viridiplantae</taxon>
        <taxon>Streptophyta</taxon>
        <taxon>Embryophyta</taxon>
        <taxon>Tracheophyta</taxon>
        <taxon>Spermatophyta</taxon>
        <taxon>Magnoliopsida</taxon>
        <taxon>eudicotyledons</taxon>
        <taxon>Gunneridae</taxon>
        <taxon>Pentapetalae</taxon>
        <taxon>rosids</taxon>
        <taxon>fabids</taxon>
        <taxon>Cucurbitales</taxon>
        <taxon>Cucurbitaceae</taxon>
        <taxon>Benincaseae</taxon>
        <taxon>Cucumis</taxon>
    </lineage>
</organism>
<protein>
    <submittedName>
        <fullName evidence="2">Disease resistance protein RPM1-like</fullName>
    </submittedName>
</protein>
<evidence type="ECO:0000256" key="1">
    <source>
        <dbReference type="SAM" id="MobiDB-lite"/>
    </source>
</evidence>
<dbReference type="AlphaFoldDB" id="A0A5D3CHM4"/>
<gene>
    <name evidence="2" type="ORF">E5676_scaffold1827G00060</name>
</gene>
<dbReference type="Pfam" id="PF14223">
    <property type="entry name" value="Retrotran_gag_2"/>
    <property type="match status" value="1"/>
</dbReference>
<reference evidence="2 3" key="1">
    <citation type="submission" date="2019-08" db="EMBL/GenBank/DDBJ databases">
        <title>Draft genome sequences of two oriental melons (Cucumis melo L. var makuwa).</title>
        <authorList>
            <person name="Kwon S.-Y."/>
        </authorList>
    </citation>
    <scope>NUCLEOTIDE SEQUENCE [LARGE SCALE GENOMIC DNA]</scope>
    <source>
        <strain evidence="3">cv. Chang Bougi</strain>
        <tissue evidence="2">Leaf</tissue>
    </source>
</reference>
<accession>A0A5D3CHM4</accession>
<dbReference type="Proteomes" id="UP000321947">
    <property type="component" value="Unassembled WGS sequence"/>
</dbReference>
<feature type="region of interest" description="Disordered" evidence="1">
    <location>
        <begin position="204"/>
        <end position="236"/>
    </location>
</feature>